<dbReference type="Gene3D" id="3.90.1150.10">
    <property type="entry name" value="Aspartate Aminotransferase, domain 1"/>
    <property type="match status" value="1"/>
</dbReference>
<dbReference type="UniPathway" id="UPA00148"/>
<dbReference type="InterPro" id="IPR015422">
    <property type="entry name" value="PyrdxlP-dep_Trfase_small"/>
</dbReference>
<dbReference type="InterPro" id="IPR004839">
    <property type="entry name" value="Aminotransferase_I/II_large"/>
</dbReference>
<dbReference type="GO" id="GO:0009236">
    <property type="term" value="P:cobalamin biosynthetic process"/>
    <property type="evidence" value="ECO:0007669"/>
    <property type="project" value="UniProtKB-UniPathway"/>
</dbReference>
<comment type="function">
    <text evidence="2">Decarboxylates L-threonine-O-3-phosphate to yield (R)-1-amino-2-propanol O-2-phosphate, the precursor for the linkage between the nucleotide loop and the corrin ring in cobalamin.</text>
</comment>
<evidence type="ECO:0000256" key="3">
    <source>
        <dbReference type="ARBA" id="ARBA00004953"/>
    </source>
</evidence>
<evidence type="ECO:0000313" key="12">
    <source>
        <dbReference type="Proteomes" id="UP000232638"/>
    </source>
</evidence>
<evidence type="ECO:0000256" key="9">
    <source>
        <dbReference type="ARBA" id="ARBA00048531"/>
    </source>
</evidence>
<dbReference type="EC" id="4.1.1.81" evidence="4"/>
<dbReference type="GO" id="GO:0030170">
    <property type="term" value="F:pyridoxal phosphate binding"/>
    <property type="evidence" value="ECO:0007669"/>
    <property type="project" value="InterPro"/>
</dbReference>
<evidence type="ECO:0000256" key="6">
    <source>
        <dbReference type="ARBA" id="ARBA00022898"/>
    </source>
</evidence>
<comment type="catalytic activity">
    <reaction evidence="9">
        <text>O-phospho-L-threonine + H(+) = (R)-1-aminopropan-2-yl phosphate + CO2</text>
        <dbReference type="Rhea" id="RHEA:11492"/>
        <dbReference type="ChEBI" id="CHEBI:15378"/>
        <dbReference type="ChEBI" id="CHEBI:16526"/>
        <dbReference type="ChEBI" id="CHEBI:58563"/>
        <dbReference type="ChEBI" id="CHEBI:58675"/>
        <dbReference type="EC" id="4.1.1.81"/>
    </reaction>
</comment>
<dbReference type="KEGG" id="tsy:THSYN_32060"/>
<feature type="domain" description="Aminotransferase class I/classII large" evidence="10">
    <location>
        <begin position="55"/>
        <end position="331"/>
    </location>
</feature>
<dbReference type="PANTHER" id="PTHR42885:SF1">
    <property type="entry name" value="THREONINE-PHOSPHATE DECARBOXYLASE"/>
    <property type="match status" value="1"/>
</dbReference>
<dbReference type="SUPFAM" id="SSF53383">
    <property type="entry name" value="PLP-dependent transferases"/>
    <property type="match status" value="1"/>
</dbReference>
<dbReference type="CDD" id="cd00609">
    <property type="entry name" value="AAT_like"/>
    <property type="match status" value="1"/>
</dbReference>
<evidence type="ECO:0000313" key="11">
    <source>
        <dbReference type="EMBL" id="AUB85719.1"/>
    </source>
</evidence>
<dbReference type="InterPro" id="IPR015421">
    <property type="entry name" value="PyrdxlP-dep_Trfase_major"/>
</dbReference>
<dbReference type="InterPro" id="IPR005860">
    <property type="entry name" value="CobD"/>
</dbReference>
<dbReference type="EMBL" id="CP020372">
    <property type="protein sequence ID" value="AUB85719.1"/>
    <property type="molecule type" value="Genomic_DNA"/>
</dbReference>
<evidence type="ECO:0000256" key="7">
    <source>
        <dbReference type="ARBA" id="ARBA00023239"/>
    </source>
</evidence>
<dbReference type="InterPro" id="IPR015424">
    <property type="entry name" value="PyrdxlP-dep_Trfase"/>
</dbReference>
<comment type="cofactor">
    <cofactor evidence="1">
        <name>pyridoxal 5'-phosphate</name>
        <dbReference type="ChEBI" id="CHEBI:597326"/>
    </cofactor>
</comment>
<comment type="pathway">
    <text evidence="3">Cofactor biosynthesis; adenosylcobalamin biosynthesis.</text>
</comment>
<dbReference type="Proteomes" id="UP000232638">
    <property type="component" value="Plasmid pTs485"/>
</dbReference>
<evidence type="ECO:0000256" key="1">
    <source>
        <dbReference type="ARBA" id="ARBA00001933"/>
    </source>
</evidence>
<evidence type="ECO:0000256" key="5">
    <source>
        <dbReference type="ARBA" id="ARBA00022573"/>
    </source>
</evidence>
<keyword evidence="12" id="KW-1185">Reference proteome</keyword>
<dbReference type="Pfam" id="PF00155">
    <property type="entry name" value="Aminotran_1_2"/>
    <property type="match status" value="1"/>
</dbReference>
<keyword evidence="11" id="KW-0614">Plasmid</keyword>
<keyword evidence="6" id="KW-0663">Pyridoxal phosphate</keyword>
<dbReference type="NCBIfam" id="TIGR01140">
    <property type="entry name" value="L_thr_O3P_dcar"/>
    <property type="match status" value="1"/>
</dbReference>
<proteinExistence type="predicted"/>
<name>A0A2K8UJR3_9GAMM</name>
<sequence length="343" mass="36693">MGPGTLLPHGGRLRAAAARYRIPLADWLDLSTGINPRGWPVPPVPDLWQRLPEEDDDLEQAAARYYGTDWTGGAGALLPVAGSQAAIQALPRLRPPGRVGVIAPGYGEHAHAWRRTGHAVQLLPVAMIEAALPDLGVLVLIHPNNPTGARFARADLLRWRRVLAQRGGWLVIDEAFMDATPGESLANLGPLPGLILLRSLGKFFGLAGARVGFVLADPALTQPLAAQLGPWTIAAPARWVAAKALEDHAWQAAARAHLAAAGPRLAALLTRHGLPPQGGCALFQWVPTVRAPLLHEHLARAGILTRLFEAPLAVRFGLPGSEDEWTRLADALRSTLVREYGST</sequence>
<dbReference type="InterPro" id="IPR004838">
    <property type="entry name" value="NHTrfase_class1_PyrdxlP-BS"/>
</dbReference>
<dbReference type="Gene3D" id="3.40.640.10">
    <property type="entry name" value="Type I PLP-dependent aspartate aminotransferase-like (Major domain)"/>
    <property type="match status" value="1"/>
</dbReference>
<protein>
    <recommendedName>
        <fullName evidence="4">threonine-phosphate decarboxylase</fullName>
        <ecNumber evidence="4">4.1.1.81</ecNumber>
    </recommendedName>
    <alternativeName>
        <fullName evidence="8">L-threonine-O-3-phosphate decarboxylase</fullName>
    </alternativeName>
</protein>
<evidence type="ECO:0000256" key="8">
    <source>
        <dbReference type="ARBA" id="ARBA00029996"/>
    </source>
</evidence>
<dbReference type="PANTHER" id="PTHR42885">
    <property type="entry name" value="HISTIDINOL-PHOSPHATE AMINOTRANSFERASE-RELATED"/>
    <property type="match status" value="1"/>
</dbReference>
<accession>A0A2K8UJR3</accession>
<geneLocation type="plasmid" evidence="12">
    <name>pts485</name>
</geneLocation>
<organism evidence="11 12">
    <name type="scientific">Candidatus Thiodictyon syntrophicum</name>
    <dbReference type="NCBI Taxonomy" id="1166950"/>
    <lineage>
        <taxon>Bacteria</taxon>
        <taxon>Pseudomonadati</taxon>
        <taxon>Pseudomonadota</taxon>
        <taxon>Gammaproteobacteria</taxon>
        <taxon>Chromatiales</taxon>
        <taxon>Chromatiaceae</taxon>
        <taxon>Thiodictyon</taxon>
    </lineage>
</organism>
<dbReference type="PROSITE" id="PS00105">
    <property type="entry name" value="AA_TRANSFER_CLASS_1"/>
    <property type="match status" value="1"/>
</dbReference>
<evidence type="ECO:0000256" key="4">
    <source>
        <dbReference type="ARBA" id="ARBA00012285"/>
    </source>
</evidence>
<evidence type="ECO:0000259" key="10">
    <source>
        <dbReference type="Pfam" id="PF00155"/>
    </source>
</evidence>
<gene>
    <name evidence="11" type="ORF">THSYN_32060</name>
</gene>
<evidence type="ECO:0000256" key="2">
    <source>
        <dbReference type="ARBA" id="ARBA00003444"/>
    </source>
</evidence>
<dbReference type="AlphaFoldDB" id="A0A2K8UJR3"/>
<reference evidence="11 12" key="1">
    <citation type="submission" date="2017-03" db="EMBL/GenBank/DDBJ databases">
        <title>Complete genome sequence of Candidatus 'Thiodictyon syntrophicum' sp. nov. strain Cad16T, a photolithoautotroph purple sulfur bacterium isolated from an alpine meromictic lake.</title>
        <authorList>
            <person name="Luedin S.M."/>
            <person name="Pothier J.F."/>
            <person name="Danza F."/>
            <person name="Storelli N."/>
            <person name="Wittwer M."/>
            <person name="Tonolla M."/>
        </authorList>
    </citation>
    <scope>NUCLEOTIDE SEQUENCE [LARGE SCALE GENOMIC DNA]</scope>
    <source>
        <strain evidence="11 12">Cad16T</strain>
        <plasmid evidence="12">Plasmid pts485</plasmid>
    </source>
</reference>
<keyword evidence="7" id="KW-0456">Lyase</keyword>
<dbReference type="GO" id="GO:0048472">
    <property type="term" value="F:threonine-phosphate decarboxylase activity"/>
    <property type="evidence" value="ECO:0007669"/>
    <property type="project" value="UniProtKB-EC"/>
</dbReference>
<keyword evidence="5" id="KW-0169">Cobalamin biosynthesis</keyword>